<comment type="caution">
    <text evidence="15">The sequence shown here is derived from an EMBL/GenBank/DDBJ whole genome shotgun (WGS) entry which is preliminary data.</text>
</comment>
<keyword evidence="16" id="KW-1185">Reference proteome</keyword>
<keyword evidence="4 10" id="KW-0547">Nucleotide-binding</keyword>
<dbReference type="Gene3D" id="3.40.850.10">
    <property type="entry name" value="Kinesin motor domain"/>
    <property type="match status" value="1"/>
</dbReference>
<evidence type="ECO:0000256" key="6">
    <source>
        <dbReference type="ARBA" id="ARBA00022840"/>
    </source>
</evidence>
<name>A0ABP0N7S6_9DINO</name>
<dbReference type="PANTHER" id="PTHR11384">
    <property type="entry name" value="ATP-BINDING CASSETTE, SUB-FAMILY D MEMBER"/>
    <property type="match status" value="1"/>
</dbReference>
<dbReference type="Proteomes" id="UP001642464">
    <property type="component" value="Unassembled WGS sequence"/>
</dbReference>
<dbReference type="SMART" id="SM00129">
    <property type="entry name" value="KISc"/>
    <property type="match status" value="1"/>
</dbReference>
<dbReference type="PRINTS" id="PR00380">
    <property type="entry name" value="KINESINHEAVY"/>
</dbReference>
<keyword evidence="8" id="KW-0472">Membrane</keyword>
<evidence type="ECO:0000259" key="12">
    <source>
        <dbReference type="PROSITE" id="PS50067"/>
    </source>
</evidence>
<dbReference type="InterPro" id="IPR001752">
    <property type="entry name" value="Kinesin_motor_dom"/>
</dbReference>
<dbReference type="InterPro" id="IPR027417">
    <property type="entry name" value="P-loop_NTPase"/>
</dbReference>
<dbReference type="InterPro" id="IPR000569">
    <property type="entry name" value="HECT_dom"/>
</dbReference>
<keyword evidence="5 9" id="KW-0833">Ubl conjugation pathway</keyword>
<evidence type="ECO:0000259" key="14">
    <source>
        <dbReference type="PROSITE" id="PS50893"/>
    </source>
</evidence>
<gene>
    <name evidence="15" type="ORF">SCF082_LOCUS31311</name>
</gene>
<dbReference type="Gene3D" id="3.40.50.300">
    <property type="entry name" value="P-loop containing nucleotide triphosphate hydrolases"/>
    <property type="match status" value="1"/>
</dbReference>
<feature type="chain" id="PRO_5045706144" evidence="11">
    <location>
        <begin position="23"/>
        <end position="1111"/>
    </location>
</feature>
<evidence type="ECO:0000256" key="7">
    <source>
        <dbReference type="ARBA" id="ARBA00022989"/>
    </source>
</evidence>
<dbReference type="InterPro" id="IPR036961">
    <property type="entry name" value="Kinesin_motor_dom_sf"/>
</dbReference>
<sequence>MAVLQSLLLWMIAYVALHGASGHRVHQMAHVSDERFMALELKEEDEEEMRKEAVKSFKPPKVWMPTVDLMKCFIHKVQLHRNSSTTIFEQTRNILEYEDPRAWGANWTGFFFTVNFTNEGGVDALGLRKEWLSLVLQSIVLPAGHADTTGLQCISSGKCGDEGTPQYLLKALPSGELVPISVEEIEASEEVEASGQTGRGGRIGSMLKFAYDAYDSAYERFLGEKDNAEKLPSAARVRFQFLGKWLARAHIVTDLGFAPMGLHSIIYQSLVAGYVVTPQTTSFYNKEDTIPVCEKLAAIWMRRSPQELQSYGWLSCDEVKDHTGKYTQAFEEPVKYIVQGFREVIPSTSGLWKLVDGKWRKLSHLIEGSSEVNVDEMLEAVWWGFPSCSSDEKAVIIEVLHDLQKEGQDLPPVKRQLNKLLRFFTGESLLIEGTSGTGKSSLLRAIGGLWSHGSGTIRRTRLERCFFLPQQPYLCLGSLRDNVLYPRDKDEVDVSNDAIQEVLGSLGISHLEDRYELDRHLDFTNILSGGERQRLGFARLLLRDDIELALLDEATSALDDENEKVAYQLLRQKVPSYVSVGHRASLVSWHTNRLLLNRPMGAKLILEAFTGDVKTPATDTAEMSQRPQQYSKTRMGKLWKKFDAPGLRGTPKLWPLGRKLGIHPQELLQALQQLTDEMAKVAKIAGDHGISNLMLEDVEQTRRELHDKVQAVRGGVRVICRIRPFVEDDDIDEGVKPAVEEVDYFTLKLESNKMNQLPGSGSGGNLDESFREANLATEAASNMASNRVTQATSNFRFNGRVLGPKSTQEDVFSEVQGLVQSAIDGYNVLLATGGTKFSGKTHTMFGPPFKKPAPGMPKERDWSGLATRVANEIFTIQERDDWRALLEVEMQVVEIRGDRTVDLLGRTSRPDLNDTRSGHLAFAGAMLLGGGGESSFIDGASSRRISDRNEFMRVLNSAFTATEGAYAAPKSPRTPASTVSTARGEPHVVVALHFTRTNRATGAALRSKLMLADLAPMSSPAAGGTIGSTNKEVAAAYHAIEAVIKSSRRDGQAAAQSTARRKHVLGQILRDCLCGNARPVFLMTLNPSPTEKVHTMHAVTFATALGGRSAR</sequence>
<dbReference type="GO" id="GO:0005524">
    <property type="term" value="F:ATP binding"/>
    <property type="evidence" value="ECO:0007669"/>
    <property type="project" value="UniProtKB-KW"/>
</dbReference>
<dbReference type="Pfam" id="PF00225">
    <property type="entry name" value="Kinesin"/>
    <property type="match status" value="1"/>
</dbReference>
<dbReference type="PROSITE" id="PS00211">
    <property type="entry name" value="ABC_TRANSPORTER_1"/>
    <property type="match status" value="1"/>
</dbReference>
<feature type="domain" description="ABC transporter" evidence="14">
    <location>
        <begin position="398"/>
        <end position="635"/>
    </location>
</feature>
<keyword evidence="3" id="KW-0812">Transmembrane</keyword>
<dbReference type="InterPro" id="IPR003593">
    <property type="entry name" value="AAA+_ATPase"/>
</dbReference>
<accession>A0ABP0N7S6</accession>
<keyword evidence="2" id="KW-0813">Transport</keyword>
<dbReference type="Gene3D" id="3.90.1750.10">
    <property type="entry name" value="Hect, E3 ligase catalytic domains"/>
    <property type="match status" value="1"/>
</dbReference>
<dbReference type="EMBL" id="CAXAMM010026446">
    <property type="protein sequence ID" value="CAK9058939.1"/>
    <property type="molecule type" value="Genomic_DNA"/>
</dbReference>
<dbReference type="Pfam" id="PF00005">
    <property type="entry name" value="ABC_tran"/>
    <property type="match status" value="1"/>
</dbReference>
<evidence type="ECO:0000313" key="16">
    <source>
        <dbReference type="Proteomes" id="UP001642464"/>
    </source>
</evidence>
<dbReference type="InterPro" id="IPR050835">
    <property type="entry name" value="ABC_transporter_sub-D"/>
</dbReference>
<feature type="binding site" evidence="10">
    <location>
        <begin position="834"/>
        <end position="841"/>
    </location>
    <ligand>
        <name>ATP</name>
        <dbReference type="ChEBI" id="CHEBI:30616"/>
    </ligand>
</feature>
<protein>
    <submittedName>
        <fullName evidence="15">Uncharacterized ABC transporter ATP-binding protein sll0182</fullName>
    </submittedName>
</protein>
<dbReference type="InterPro" id="IPR003439">
    <property type="entry name" value="ABC_transporter-like_ATP-bd"/>
</dbReference>
<evidence type="ECO:0000256" key="8">
    <source>
        <dbReference type="ARBA" id="ARBA00023136"/>
    </source>
</evidence>
<feature type="signal peptide" evidence="11">
    <location>
        <begin position="1"/>
        <end position="22"/>
    </location>
</feature>
<dbReference type="PROSITE" id="PS50893">
    <property type="entry name" value="ABC_TRANSPORTER_2"/>
    <property type="match status" value="1"/>
</dbReference>
<proteinExistence type="inferred from homology"/>
<evidence type="ECO:0000313" key="15">
    <source>
        <dbReference type="EMBL" id="CAK9058939.1"/>
    </source>
</evidence>
<evidence type="ECO:0000256" key="4">
    <source>
        <dbReference type="ARBA" id="ARBA00022741"/>
    </source>
</evidence>
<dbReference type="PROSITE" id="PS50067">
    <property type="entry name" value="KINESIN_MOTOR_2"/>
    <property type="match status" value="1"/>
</dbReference>
<dbReference type="InterPro" id="IPR017871">
    <property type="entry name" value="ABC_transporter-like_CS"/>
</dbReference>
<keyword evidence="6 10" id="KW-0067">ATP-binding</keyword>
<feature type="domain" description="Kinesin motor" evidence="12">
    <location>
        <begin position="715"/>
        <end position="1108"/>
    </location>
</feature>
<comment type="similarity">
    <text evidence="10">Belongs to the TRAFAC class myosin-kinesin ATPase superfamily. Kinesin family.</text>
</comment>
<evidence type="ECO:0000256" key="3">
    <source>
        <dbReference type="ARBA" id="ARBA00022692"/>
    </source>
</evidence>
<evidence type="ECO:0000256" key="9">
    <source>
        <dbReference type="PROSITE-ProRule" id="PRU00104"/>
    </source>
</evidence>
<evidence type="ECO:0000256" key="5">
    <source>
        <dbReference type="ARBA" id="ARBA00022786"/>
    </source>
</evidence>
<reference evidence="15 16" key="1">
    <citation type="submission" date="2024-02" db="EMBL/GenBank/DDBJ databases">
        <authorList>
            <person name="Chen Y."/>
            <person name="Shah S."/>
            <person name="Dougan E. K."/>
            <person name="Thang M."/>
            <person name="Chan C."/>
        </authorList>
    </citation>
    <scope>NUCLEOTIDE SEQUENCE [LARGE SCALE GENOMIC DNA]</scope>
</reference>
<keyword evidence="10" id="KW-0505">Motor protein</keyword>
<dbReference type="InterPro" id="IPR035983">
    <property type="entry name" value="Hect_E3_ubiquitin_ligase"/>
</dbReference>
<comment type="caution">
    <text evidence="9">Lacks conserved residue(s) required for the propagation of feature annotation.</text>
</comment>
<evidence type="ECO:0000256" key="1">
    <source>
        <dbReference type="ARBA" id="ARBA00008575"/>
    </source>
</evidence>
<dbReference type="SUPFAM" id="SSF56204">
    <property type="entry name" value="Hect, E3 ligase catalytic domain"/>
    <property type="match status" value="1"/>
</dbReference>
<evidence type="ECO:0000256" key="10">
    <source>
        <dbReference type="PROSITE-ProRule" id="PRU00283"/>
    </source>
</evidence>
<dbReference type="PROSITE" id="PS50237">
    <property type="entry name" value="HECT"/>
    <property type="match status" value="1"/>
</dbReference>
<dbReference type="SMART" id="SM00382">
    <property type="entry name" value="AAA"/>
    <property type="match status" value="1"/>
</dbReference>
<comment type="similarity">
    <text evidence="1">Belongs to the ABC transporter superfamily. ABCD family. Peroxisomal fatty acyl CoA transporter (TC 3.A.1.203) subfamily.</text>
</comment>
<keyword evidence="11" id="KW-0732">Signal</keyword>
<evidence type="ECO:0000256" key="11">
    <source>
        <dbReference type="SAM" id="SignalP"/>
    </source>
</evidence>
<feature type="domain" description="HECT" evidence="13">
    <location>
        <begin position="114"/>
        <end position="142"/>
    </location>
</feature>
<keyword evidence="7" id="KW-1133">Transmembrane helix</keyword>
<evidence type="ECO:0000259" key="13">
    <source>
        <dbReference type="PROSITE" id="PS50237"/>
    </source>
</evidence>
<dbReference type="PANTHER" id="PTHR11384:SF59">
    <property type="entry name" value="LYSOSOMAL COBALAMIN TRANSPORTER ABCD4"/>
    <property type="match status" value="1"/>
</dbReference>
<evidence type="ECO:0000256" key="2">
    <source>
        <dbReference type="ARBA" id="ARBA00022448"/>
    </source>
</evidence>
<dbReference type="SUPFAM" id="SSF52540">
    <property type="entry name" value="P-loop containing nucleoside triphosphate hydrolases"/>
    <property type="match status" value="2"/>
</dbReference>
<organism evidence="15 16">
    <name type="scientific">Durusdinium trenchii</name>
    <dbReference type="NCBI Taxonomy" id="1381693"/>
    <lineage>
        <taxon>Eukaryota</taxon>
        <taxon>Sar</taxon>
        <taxon>Alveolata</taxon>
        <taxon>Dinophyceae</taxon>
        <taxon>Suessiales</taxon>
        <taxon>Symbiodiniaceae</taxon>
        <taxon>Durusdinium</taxon>
    </lineage>
</organism>